<dbReference type="Proteomes" id="UP001501004">
    <property type="component" value="Unassembled WGS sequence"/>
</dbReference>
<dbReference type="SUPFAM" id="SSF48452">
    <property type="entry name" value="TPR-like"/>
    <property type="match status" value="1"/>
</dbReference>
<comment type="caution">
    <text evidence="1">The sequence shown here is derived from an EMBL/GenBank/DDBJ whole genome shotgun (WGS) entry which is preliminary data.</text>
</comment>
<accession>A0ABP7FHH2</accession>
<keyword evidence="2" id="KW-1185">Reference proteome</keyword>
<evidence type="ECO:0000313" key="1">
    <source>
        <dbReference type="EMBL" id="GAA3739269.1"/>
    </source>
</evidence>
<proteinExistence type="predicted"/>
<organism evidence="1 2">
    <name type="scientific">Leifsonella bigeumensis</name>
    <dbReference type="NCBI Taxonomy" id="433643"/>
    <lineage>
        <taxon>Bacteria</taxon>
        <taxon>Bacillati</taxon>
        <taxon>Actinomycetota</taxon>
        <taxon>Actinomycetes</taxon>
        <taxon>Micrococcales</taxon>
        <taxon>Microbacteriaceae</taxon>
        <taxon>Leifsonella</taxon>
    </lineage>
</organism>
<dbReference type="Gene3D" id="1.25.40.10">
    <property type="entry name" value="Tetratricopeptide repeat domain"/>
    <property type="match status" value="1"/>
</dbReference>
<gene>
    <name evidence="1" type="ORF">GCM10022239_13560</name>
</gene>
<reference evidence="2" key="1">
    <citation type="journal article" date="2019" name="Int. J. Syst. Evol. Microbiol.">
        <title>The Global Catalogue of Microorganisms (GCM) 10K type strain sequencing project: providing services to taxonomists for standard genome sequencing and annotation.</title>
        <authorList>
            <consortium name="The Broad Institute Genomics Platform"/>
            <consortium name="The Broad Institute Genome Sequencing Center for Infectious Disease"/>
            <person name="Wu L."/>
            <person name="Ma J."/>
        </authorList>
    </citation>
    <scope>NUCLEOTIDE SEQUENCE [LARGE SCALE GENOMIC DNA]</scope>
    <source>
        <strain evidence="2">JCM 16949</strain>
    </source>
</reference>
<name>A0ABP7FHH2_9MICO</name>
<sequence>MVTQERLDQLWDFADPSASELRLKDAAREPDEPPESRAELETQVARALGLQSRFEEAGRLLGRIIFDSPPVTTRVLLERGRLLNSSGHPENAIVYFTSARVTASRAGLGFLEVDALHMLAITDTDNAARWTDEALAVLDRTDDERIRRWAVALHNNLGWHLHDLHRYDDALTQFSLAQGAAIRFGSEDQRFRARWAFARCLRSLGRLDEALEIQRELAAERPDDADVSEELSELGE</sequence>
<protein>
    <recommendedName>
        <fullName evidence="3">Tetratricopeptide repeat protein</fullName>
    </recommendedName>
</protein>
<dbReference type="EMBL" id="BAABAE010000003">
    <property type="protein sequence ID" value="GAA3739269.1"/>
    <property type="molecule type" value="Genomic_DNA"/>
</dbReference>
<dbReference type="InterPro" id="IPR011990">
    <property type="entry name" value="TPR-like_helical_dom_sf"/>
</dbReference>
<evidence type="ECO:0008006" key="3">
    <source>
        <dbReference type="Google" id="ProtNLM"/>
    </source>
</evidence>
<evidence type="ECO:0000313" key="2">
    <source>
        <dbReference type="Proteomes" id="UP001501004"/>
    </source>
</evidence>